<sequence length="461" mass="51023">MSLQEQLHSATLIASQPQRTAAYLDILQTLLTAPPVDAQPLVQFADHFIATSNVTIVVGHRVLGAYVTALVAGSSLEQKGTAKIPLDEEGEMEKSKWESLGEQAFKNELGETIRRDVVQAVLDVNPSGWCEEQITVLRHLHSHLLTLEEDYEAAARALAAIPLESSSRQISDTDKQAVYMSITRLALECGEWGLAQTYFTRASLLPRPVDKEMRLAMRLSQAKLFDFSGQFAKAAAVYHDLSHDTMIDPTDRLTILSAASTCALLSPPGPYRSRLLANLNRDDRVHTELPASLSTILRKMLLEYIVKSGEVREFERGLAQHQRATVEGGGTVVERVVREHNVEACGKVYDNISFEALGAVLGLSAEDAEETARRMIEQSRLRAYIDQPTSLLFFEPSFSHHNTIPSDADALGQAGGLGIEREEKEIEKGSWRQRWDERVRGVSVRVEELAENILSKGLVAV</sequence>
<gene>
    <name evidence="8" type="ORF">L203_105290</name>
</gene>
<evidence type="ECO:0000256" key="1">
    <source>
        <dbReference type="ARBA" id="ARBA00004123"/>
    </source>
</evidence>
<dbReference type="Proteomes" id="UP000094043">
    <property type="component" value="Chromosome 6"/>
</dbReference>
<keyword evidence="9" id="KW-1185">Reference proteome</keyword>
<keyword evidence="6" id="KW-0736">Signalosome</keyword>
<evidence type="ECO:0000256" key="3">
    <source>
        <dbReference type="ARBA" id="ARBA00010417"/>
    </source>
</evidence>
<dbReference type="InterPro" id="IPR036388">
    <property type="entry name" value="WH-like_DNA-bd_sf"/>
</dbReference>
<accession>A0A1E3HYI7</accession>
<proteinExistence type="inferred from homology"/>
<dbReference type="GO" id="GO:0008180">
    <property type="term" value="C:COP9 signalosome"/>
    <property type="evidence" value="ECO:0007669"/>
    <property type="project" value="UniProtKB-KW"/>
</dbReference>
<dbReference type="KEGG" id="cdep:91089499"/>
<keyword evidence="7" id="KW-0539">Nucleus</keyword>
<reference evidence="8" key="1">
    <citation type="submission" date="2016-06" db="EMBL/GenBank/DDBJ databases">
        <authorList>
            <person name="Cuomo C."/>
            <person name="Litvintseva A."/>
            <person name="Heitman J."/>
            <person name="Chen Y."/>
            <person name="Sun S."/>
            <person name="Springer D."/>
            <person name="Dromer F."/>
            <person name="Young S."/>
            <person name="Zeng Q."/>
            <person name="Chapman S."/>
            <person name="Gujja S."/>
            <person name="Saif S."/>
            <person name="Birren B."/>
        </authorList>
    </citation>
    <scope>NUCLEOTIDE SEQUENCE</scope>
    <source>
        <strain evidence="8">CBS 7841</strain>
    </source>
</reference>
<dbReference type="OrthoDB" id="295656at2759"/>
<evidence type="ECO:0000256" key="7">
    <source>
        <dbReference type="ARBA" id="ARBA00023242"/>
    </source>
</evidence>
<dbReference type="EMBL" id="CP143789">
    <property type="protein sequence ID" value="WVN90055.1"/>
    <property type="molecule type" value="Genomic_DNA"/>
</dbReference>
<evidence type="ECO:0000256" key="5">
    <source>
        <dbReference type="ARBA" id="ARBA00022490"/>
    </source>
</evidence>
<comment type="similarity">
    <text evidence="3">Belongs to the CSN4 family.</text>
</comment>
<dbReference type="RefSeq" id="XP_066070755.1">
    <property type="nucleotide sequence ID" value="XM_066214658.1"/>
</dbReference>
<dbReference type="SUPFAM" id="SSF46785">
    <property type="entry name" value="Winged helix' DNA-binding domain"/>
    <property type="match status" value="1"/>
</dbReference>
<dbReference type="AlphaFoldDB" id="A0A1E3HYI7"/>
<dbReference type="GO" id="GO:0005829">
    <property type="term" value="C:cytosol"/>
    <property type="evidence" value="ECO:0007669"/>
    <property type="project" value="TreeGrafter"/>
</dbReference>
<dbReference type="Pfam" id="PF01399">
    <property type="entry name" value="PCI"/>
    <property type="match status" value="1"/>
</dbReference>
<keyword evidence="5" id="KW-0963">Cytoplasm</keyword>
<dbReference type="InterPro" id="IPR000717">
    <property type="entry name" value="PCI_dom"/>
</dbReference>
<evidence type="ECO:0000256" key="4">
    <source>
        <dbReference type="ARBA" id="ARBA00014881"/>
    </source>
</evidence>
<name>A0A1E3HYI7_9TREE</name>
<reference evidence="8" key="3">
    <citation type="submission" date="2024-01" db="EMBL/GenBank/DDBJ databases">
        <authorList>
            <person name="Coelho M.A."/>
            <person name="David-Palma M."/>
            <person name="Shea T."/>
            <person name="Sun S."/>
            <person name="Cuomo C.A."/>
            <person name="Heitman J."/>
        </authorList>
    </citation>
    <scope>NUCLEOTIDE SEQUENCE</scope>
    <source>
        <strain evidence="8">CBS 7841</strain>
    </source>
</reference>
<dbReference type="GeneID" id="91089499"/>
<evidence type="ECO:0000313" key="8">
    <source>
        <dbReference type="EMBL" id="WVN90055.1"/>
    </source>
</evidence>
<dbReference type="InterPro" id="IPR036390">
    <property type="entry name" value="WH_DNA-bd_sf"/>
</dbReference>
<reference evidence="8" key="2">
    <citation type="journal article" date="2022" name="Elife">
        <title>Obligate sexual reproduction of a homothallic fungus closely related to the Cryptococcus pathogenic species complex.</title>
        <authorList>
            <person name="Passer A.R."/>
            <person name="Clancey S.A."/>
            <person name="Shea T."/>
            <person name="David-Palma M."/>
            <person name="Averette A.F."/>
            <person name="Boekhout T."/>
            <person name="Porcel B.M."/>
            <person name="Nowrousian M."/>
            <person name="Cuomo C.A."/>
            <person name="Sun S."/>
            <person name="Heitman J."/>
            <person name="Coelho M.A."/>
        </authorList>
    </citation>
    <scope>NUCLEOTIDE SEQUENCE</scope>
    <source>
        <strain evidence="8">CBS 7841</strain>
    </source>
</reference>
<organism evidence="8 9">
    <name type="scientific">Cryptococcus depauperatus CBS 7841</name>
    <dbReference type="NCBI Taxonomy" id="1295531"/>
    <lineage>
        <taxon>Eukaryota</taxon>
        <taxon>Fungi</taxon>
        <taxon>Dikarya</taxon>
        <taxon>Basidiomycota</taxon>
        <taxon>Agaricomycotina</taxon>
        <taxon>Tremellomycetes</taxon>
        <taxon>Tremellales</taxon>
        <taxon>Cryptococcaceae</taxon>
        <taxon>Cryptococcus</taxon>
    </lineage>
</organism>
<protein>
    <recommendedName>
        <fullName evidence="4">COP9 signalosome complex subunit 4</fullName>
    </recommendedName>
</protein>
<dbReference type="InterPro" id="IPR040134">
    <property type="entry name" value="PSMD12/CSN4"/>
</dbReference>
<dbReference type="PROSITE" id="PS50250">
    <property type="entry name" value="PCI"/>
    <property type="match status" value="1"/>
</dbReference>
<dbReference type="PANTHER" id="PTHR10855">
    <property type="entry name" value="26S PROTEASOME NON-ATPASE REGULATORY SUBUNIT 12/COP9 SIGNALOSOME COMPLEX SUBUNIT 4"/>
    <property type="match status" value="1"/>
</dbReference>
<evidence type="ECO:0000256" key="2">
    <source>
        <dbReference type="ARBA" id="ARBA00004496"/>
    </source>
</evidence>
<dbReference type="Gene3D" id="1.10.10.10">
    <property type="entry name" value="Winged helix-like DNA-binding domain superfamily/Winged helix DNA-binding domain"/>
    <property type="match status" value="1"/>
</dbReference>
<dbReference type="InterPro" id="IPR054559">
    <property type="entry name" value="PSMD12-CSN4-like_N"/>
</dbReference>
<evidence type="ECO:0000256" key="6">
    <source>
        <dbReference type="ARBA" id="ARBA00022790"/>
    </source>
</evidence>
<dbReference type="VEuPathDB" id="FungiDB:L203_05661"/>
<evidence type="ECO:0000313" key="9">
    <source>
        <dbReference type="Proteomes" id="UP000094043"/>
    </source>
</evidence>
<comment type="subcellular location">
    <subcellularLocation>
        <location evidence="2">Cytoplasm</location>
    </subcellularLocation>
    <subcellularLocation>
        <location evidence="1">Nucleus</location>
    </subcellularLocation>
</comment>
<dbReference type="PANTHER" id="PTHR10855:SF2">
    <property type="entry name" value="COP9 SIGNALOSOME COMPLEX SUBUNIT 4"/>
    <property type="match status" value="1"/>
</dbReference>
<dbReference type="Pfam" id="PF22241">
    <property type="entry name" value="PSMD12-CSN4_N"/>
    <property type="match status" value="1"/>
</dbReference>